<dbReference type="PROSITE" id="PS00843">
    <property type="entry name" value="DALA_DALA_LIGASE_1"/>
    <property type="match status" value="1"/>
</dbReference>
<reference evidence="17" key="2">
    <citation type="journal article" date="2021" name="PeerJ">
        <title>Extensive microbial diversity within the chicken gut microbiome revealed by metagenomics and culture.</title>
        <authorList>
            <person name="Gilroy R."/>
            <person name="Ravi A."/>
            <person name="Getino M."/>
            <person name="Pursley I."/>
            <person name="Horton D.L."/>
            <person name="Alikhan N.F."/>
            <person name="Baker D."/>
            <person name="Gharbi K."/>
            <person name="Hall N."/>
            <person name="Watson M."/>
            <person name="Adriaenssens E.M."/>
            <person name="Foster-Nyarko E."/>
            <person name="Jarju S."/>
            <person name="Secka A."/>
            <person name="Antonio M."/>
            <person name="Oren A."/>
            <person name="Chaudhuri R.R."/>
            <person name="La Ragione R."/>
            <person name="Hildebrand F."/>
            <person name="Pallen M.J."/>
        </authorList>
    </citation>
    <scope>NUCLEOTIDE SEQUENCE</scope>
    <source>
        <strain evidence="17">CHK193-30670</strain>
    </source>
</reference>
<evidence type="ECO:0000256" key="11">
    <source>
        <dbReference type="ARBA" id="ARBA00023316"/>
    </source>
</evidence>
<dbReference type="InterPro" id="IPR011095">
    <property type="entry name" value="Dala_Dala_lig_C"/>
</dbReference>
<dbReference type="FunFam" id="3.30.470.20:FF:000008">
    <property type="entry name" value="D-alanine--D-alanine ligase"/>
    <property type="match status" value="1"/>
</dbReference>
<dbReference type="Gene3D" id="3.30.470.20">
    <property type="entry name" value="ATP-grasp fold, B domain"/>
    <property type="match status" value="1"/>
</dbReference>
<dbReference type="Gene3D" id="3.30.1490.20">
    <property type="entry name" value="ATP-grasp fold, A domain"/>
    <property type="match status" value="1"/>
</dbReference>
<keyword evidence="6 15" id="KW-0067">ATP-binding</keyword>
<comment type="cofactor">
    <cofactor evidence="1">
        <name>Mn(2+)</name>
        <dbReference type="ChEBI" id="CHEBI:29035"/>
    </cofactor>
</comment>
<sequence length="331" mass="37760">MFFIKKVLILFGGNSPEHYISCLSCKSIIEHIDKKKFYFEVAGIDFDNTWYKFKDDISYLENRNWKDANILKIDNVINYLKGFDVVFPVTHGSFGEDGRLQGMLELFNIKFVGCKSKASMLCMDKALSKILFDKLGINLVSYITLDNDDKVSDVIDKIEFPVIVKPSNGGSSIGINKASNKKELIKAIKETKCYDDNIIIEKFIKARELEVAVLENKNNILYSGPGEIKSSNEFYDYDAKYVSDSSYTTIPGDLPENIVNKIKQDALKVFKEFDLKGYARIDFFYDEEDGKVYINEVNTLPGFTFISMYPKLMEDAGINYTNLITILINNA</sequence>
<keyword evidence="4 14" id="KW-0479">Metal-binding</keyword>
<dbReference type="GO" id="GO:0005524">
    <property type="term" value="F:ATP binding"/>
    <property type="evidence" value="ECO:0007669"/>
    <property type="project" value="UniProtKB-UniRule"/>
</dbReference>
<dbReference type="Proteomes" id="UP000824074">
    <property type="component" value="Unassembled WGS sequence"/>
</dbReference>
<dbReference type="InterPro" id="IPR011127">
    <property type="entry name" value="Dala_Dala_lig_N"/>
</dbReference>
<evidence type="ECO:0000256" key="6">
    <source>
        <dbReference type="ARBA" id="ARBA00022840"/>
    </source>
</evidence>
<dbReference type="PANTHER" id="PTHR23132">
    <property type="entry name" value="D-ALANINE--D-ALANINE LIGASE"/>
    <property type="match status" value="1"/>
</dbReference>
<keyword evidence="11 12" id="KW-0961">Cell wall biogenesis/degradation</keyword>
<evidence type="ECO:0000256" key="14">
    <source>
        <dbReference type="PIRSR" id="PIRSR039102-3"/>
    </source>
</evidence>
<keyword evidence="10 14" id="KW-0464">Manganese</keyword>
<evidence type="ECO:0000256" key="5">
    <source>
        <dbReference type="ARBA" id="ARBA00022741"/>
    </source>
</evidence>
<dbReference type="EC" id="6.3.2.4" evidence="12"/>
<feature type="binding site" evidence="14">
    <location>
        <position position="296"/>
    </location>
    <ligand>
        <name>Mg(2+)</name>
        <dbReference type="ChEBI" id="CHEBI:18420"/>
        <label>2</label>
    </ligand>
</feature>
<evidence type="ECO:0000256" key="15">
    <source>
        <dbReference type="PROSITE-ProRule" id="PRU00409"/>
    </source>
</evidence>
<feature type="active site" evidence="13">
    <location>
        <position position="17"/>
    </location>
</feature>
<evidence type="ECO:0000256" key="2">
    <source>
        <dbReference type="ARBA" id="ARBA00010871"/>
    </source>
</evidence>
<feature type="binding site" evidence="14">
    <location>
        <position position="298"/>
    </location>
    <ligand>
        <name>Mg(2+)</name>
        <dbReference type="ChEBI" id="CHEBI:18420"/>
        <label>2</label>
    </ligand>
</feature>
<dbReference type="InterPro" id="IPR000291">
    <property type="entry name" value="D-Ala_lig_Van_CS"/>
</dbReference>
<dbReference type="GO" id="GO:0046872">
    <property type="term" value="F:metal ion binding"/>
    <property type="evidence" value="ECO:0007669"/>
    <property type="project" value="UniProtKB-KW"/>
</dbReference>
<evidence type="ECO:0000313" key="18">
    <source>
        <dbReference type="Proteomes" id="UP000824074"/>
    </source>
</evidence>
<dbReference type="GO" id="GO:0005829">
    <property type="term" value="C:cytosol"/>
    <property type="evidence" value="ECO:0007669"/>
    <property type="project" value="TreeGrafter"/>
</dbReference>
<evidence type="ECO:0000256" key="8">
    <source>
        <dbReference type="ARBA" id="ARBA00022960"/>
    </source>
</evidence>
<dbReference type="PROSITE" id="PS00844">
    <property type="entry name" value="DALA_DALA_LIGASE_2"/>
    <property type="match status" value="1"/>
</dbReference>
<evidence type="ECO:0000256" key="3">
    <source>
        <dbReference type="ARBA" id="ARBA00022598"/>
    </source>
</evidence>
<proteinExistence type="inferred from homology"/>
<evidence type="ECO:0000256" key="4">
    <source>
        <dbReference type="ARBA" id="ARBA00022723"/>
    </source>
</evidence>
<comment type="caution">
    <text evidence="17">The sequence shown here is derived from an EMBL/GenBank/DDBJ whole genome shotgun (WGS) entry which is preliminary data.</text>
</comment>
<evidence type="ECO:0000256" key="13">
    <source>
        <dbReference type="PIRSR" id="PIRSR039102-1"/>
    </source>
</evidence>
<comment type="pathway">
    <text evidence="12">Cell wall biogenesis; peptidoglycan biosynthesis.</text>
</comment>
<feature type="binding site" evidence="14">
    <location>
        <position position="282"/>
    </location>
    <ligand>
        <name>Mg(2+)</name>
        <dbReference type="ChEBI" id="CHEBI:18420"/>
        <label>1</label>
    </ligand>
</feature>
<feature type="domain" description="ATP-grasp" evidence="16">
    <location>
        <begin position="129"/>
        <end position="329"/>
    </location>
</feature>
<dbReference type="PROSITE" id="PS50975">
    <property type="entry name" value="ATP_GRASP"/>
    <property type="match status" value="1"/>
</dbReference>
<dbReference type="InterPro" id="IPR013815">
    <property type="entry name" value="ATP_grasp_subdomain_1"/>
</dbReference>
<dbReference type="SUPFAM" id="SSF52440">
    <property type="entry name" value="PreATP-grasp domain"/>
    <property type="match status" value="1"/>
</dbReference>
<feature type="active site" evidence="13">
    <location>
        <position position="171"/>
    </location>
</feature>
<keyword evidence="9 12" id="KW-0573">Peptidoglycan synthesis</keyword>
<dbReference type="NCBIfam" id="NF002528">
    <property type="entry name" value="PRK01966.1-4"/>
    <property type="match status" value="1"/>
</dbReference>
<dbReference type="GO" id="GO:0008360">
    <property type="term" value="P:regulation of cell shape"/>
    <property type="evidence" value="ECO:0007669"/>
    <property type="project" value="UniProtKB-KW"/>
</dbReference>
<dbReference type="Gene3D" id="3.40.50.20">
    <property type="match status" value="1"/>
</dbReference>
<comment type="function">
    <text evidence="12">Cell wall formation.</text>
</comment>
<dbReference type="GO" id="GO:0071555">
    <property type="term" value="P:cell wall organization"/>
    <property type="evidence" value="ECO:0007669"/>
    <property type="project" value="UniProtKB-KW"/>
</dbReference>
<evidence type="ECO:0000313" key="17">
    <source>
        <dbReference type="EMBL" id="HIU40273.1"/>
    </source>
</evidence>
<dbReference type="Pfam" id="PF07478">
    <property type="entry name" value="Dala_Dala_lig_C"/>
    <property type="match status" value="1"/>
</dbReference>
<dbReference type="InterPro" id="IPR016185">
    <property type="entry name" value="PreATP-grasp_dom_sf"/>
</dbReference>
<dbReference type="AlphaFoldDB" id="A0A9D1LGY7"/>
<keyword evidence="8 12" id="KW-0133">Cell shape</keyword>
<name>A0A9D1LGY7_9FIRM</name>
<evidence type="ECO:0000256" key="9">
    <source>
        <dbReference type="ARBA" id="ARBA00022984"/>
    </source>
</evidence>
<comment type="cofactor">
    <cofactor evidence="14">
        <name>Mg(2+)</name>
        <dbReference type="ChEBI" id="CHEBI:18420"/>
    </cofactor>
    <cofactor evidence="14">
        <name>Mn(2+)</name>
        <dbReference type="ChEBI" id="CHEBI:29035"/>
    </cofactor>
    <text evidence="14">Binds 2 magnesium or manganese ions per subunit.</text>
</comment>
<comment type="similarity">
    <text evidence="2 12">Belongs to the D-alanine--D-alanine ligase family.</text>
</comment>
<evidence type="ECO:0000256" key="1">
    <source>
        <dbReference type="ARBA" id="ARBA00001936"/>
    </source>
</evidence>
<dbReference type="NCBIfam" id="TIGR01205">
    <property type="entry name" value="D_ala_D_alaTIGR"/>
    <property type="match status" value="1"/>
</dbReference>
<keyword evidence="3 12" id="KW-0436">Ligase</keyword>
<keyword evidence="12" id="KW-0963">Cytoplasm</keyword>
<keyword evidence="7 14" id="KW-0460">Magnesium</keyword>
<dbReference type="InterPro" id="IPR011761">
    <property type="entry name" value="ATP-grasp"/>
</dbReference>
<dbReference type="PANTHER" id="PTHR23132:SF25">
    <property type="entry name" value="D-ALANINE--D-ALANINE LIGASE A"/>
    <property type="match status" value="1"/>
</dbReference>
<dbReference type="InterPro" id="IPR005905">
    <property type="entry name" value="D_ala_D_ala"/>
</dbReference>
<gene>
    <name evidence="12" type="primary">ddl</name>
    <name evidence="17" type="ORF">IAB68_03140</name>
</gene>
<evidence type="ECO:0000256" key="10">
    <source>
        <dbReference type="ARBA" id="ARBA00023211"/>
    </source>
</evidence>
<comment type="catalytic activity">
    <reaction evidence="12">
        <text>2 D-alanine + ATP = D-alanyl-D-alanine + ADP + phosphate + H(+)</text>
        <dbReference type="Rhea" id="RHEA:11224"/>
        <dbReference type="ChEBI" id="CHEBI:15378"/>
        <dbReference type="ChEBI" id="CHEBI:30616"/>
        <dbReference type="ChEBI" id="CHEBI:43474"/>
        <dbReference type="ChEBI" id="CHEBI:57416"/>
        <dbReference type="ChEBI" id="CHEBI:57822"/>
        <dbReference type="ChEBI" id="CHEBI:456216"/>
        <dbReference type="EC" id="6.3.2.4"/>
    </reaction>
</comment>
<reference evidence="17" key="1">
    <citation type="submission" date="2020-10" db="EMBL/GenBank/DDBJ databases">
        <authorList>
            <person name="Gilroy R."/>
        </authorList>
    </citation>
    <scope>NUCLEOTIDE SEQUENCE</scope>
    <source>
        <strain evidence="17">CHK193-30670</strain>
    </source>
</reference>
<accession>A0A9D1LGY7</accession>
<evidence type="ECO:0000259" key="16">
    <source>
        <dbReference type="PROSITE" id="PS50975"/>
    </source>
</evidence>
<feature type="active site" evidence="13">
    <location>
        <position position="307"/>
    </location>
</feature>
<feature type="binding site" evidence="14">
    <location>
        <position position="296"/>
    </location>
    <ligand>
        <name>Mg(2+)</name>
        <dbReference type="ChEBI" id="CHEBI:18420"/>
        <label>1</label>
    </ligand>
</feature>
<dbReference type="SUPFAM" id="SSF56059">
    <property type="entry name" value="Glutathione synthetase ATP-binding domain-like"/>
    <property type="match status" value="1"/>
</dbReference>
<dbReference type="EMBL" id="DVMT01000031">
    <property type="protein sequence ID" value="HIU40273.1"/>
    <property type="molecule type" value="Genomic_DNA"/>
</dbReference>
<dbReference type="GO" id="GO:0008716">
    <property type="term" value="F:D-alanine-D-alanine ligase activity"/>
    <property type="evidence" value="ECO:0007669"/>
    <property type="project" value="UniProtKB-UniRule"/>
</dbReference>
<comment type="subcellular location">
    <subcellularLocation>
        <location evidence="12">Cytoplasm</location>
    </subcellularLocation>
</comment>
<organism evidence="17 18">
    <name type="scientific">Candidatus Aphodocola excrementigallinarum</name>
    <dbReference type="NCBI Taxonomy" id="2840670"/>
    <lineage>
        <taxon>Bacteria</taxon>
        <taxon>Bacillati</taxon>
        <taxon>Bacillota</taxon>
        <taxon>Bacilli</taxon>
        <taxon>Candidatus Aphodocola</taxon>
    </lineage>
</organism>
<dbReference type="Pfam" id="PF01820">
    <property type="entry name" value="Dala_Dala_lig_N"/>
    <property type="match status" value="1"/>
</dbReference>
<dbReference type="NCBIfam" id="NF002378">
    <property type="entry name" value="PRK01372.1"/>
    <property type="match status" value="1"/>
</dbReference>
<protein>
    <recommendedName>
        <fullName evidence="12">D-alanine--D-alanine ligase</fullName>
        <ecNumber evidence="12">6.3.2.4</ecNumber>
    </recommendedName>
    <alternativeName>
        <fullName evidence="12">D-Ala-D-Ala ligase</fullName>
    </alternativeName>
    <alternativeName>
        <fullName evidence="12">D-alanylalanine synthetase</fullName>
    </alternativeName>
</protein>
<evidence type="ECO:0000256" key="12">
    <source>
        <dbReference type="HAMAP-Rule" id="MF_00047"/>
    </source>
</evidence>
<dbReference type="GO" id="GO:0009252">
    <property type="term" value="P:peptidoglycan biosynthetic process"/>
    <property type="evidence" value="ECO:0007669"/>
    <property type="project" value="UniProtKB-UniRule"/>
</dbReference>
<evidence type="ECO:0000256" key="7">
    <source>
        <dbReference type="ARBA" id="ARBA00022842"/>
    </source>
</evidence>
<keyword evidence="5 15" id="KW-0547">Nucleotide-binding</keyword>
<dbReference type="HAMAP" id="MF_00047">
    <property type="entry name" value="Dala_Dala_lig"/>
    <property type="match status" value="1"/>
</dbReference>
<dbReference type="PIRSF" id="PIRSF039102">
    <property type="entry name" value="Ddl/VanB"/>
    <property type="match status" value="1"/>
</dbReference>